<name>A0A4P8PJX0_9VIRU</name>
<evidence type="ECO:0000313" key="2">
    <source>
        <dbReference type="EMBL" id="QCQ84758.1"/>
    </source>
</evidence>
<dbReference type="EMBL" id="MK249162">
    <property type="protein sequence ID" value="QCQ84758.1"/>
    <property type="molecule type" value="Genomic_DNA"/>
</dbReference>
<sequence>MAAPRGVFLVAPPQGACPEDVRPLLTYLFGKPLAFFLFSYALLFLFFYSYFSYSFFILYLFFYVLCFLIFS</sequence>
<feature type="transmembrane region" description="Helical" evidence="1">
    <location>
        <begin position="24"/>
        <end position="47"/>
    </location>
</feature>
<keyword evidence="1" id="KW-1133">Transmembrane helix</keyword>
<reference evidence="2 3" key="1">
    <citation type="submission" date="2018-12" db="EMBL/GenBank/DDBJ databases">
        <title>Singled stranded DNA viruses identified in blackflies (Austrosimulium ungulatum) sampled in New Zealand.</title>
        <authorList>
            <person name="Kraberger S."/>
            <person name="Fontenele R.S."/>
            <person name="Schmidlin K."/>
            <person name="Walters M."/>
            <person name="Varsani A."/>
        </authorList>
    </citation>
    <scope>NUCLEOTIDE SEQUENCE [LARGE SCALE GENOMIC DNA]</scope>
    <source>
        <strain evidence="2">075</strain>
    </source>
</reference>
<feature type="transmembrane region" description="Helical" evidence="1">
    <location>
        <begin position="53"/>
        <end position="70"/>
    </location>
</feature>
<evidence type="ECO:0000313" key="3">
    <source>
        <dbReference type="Proteomes" id="UP000323246"/>
    </source>
</evidence>
<dbReference type="Proteomes" id="UP000323246">
    <property type="component" value="Segment"/>
</dbReference>
<accession>A0A4P8PJX0</accession>
<protein>
    <submittedName>
        <fullName evidence="2">Uncharacterized protein</fullName>
    </submittedName>
</protein>
<keyword evidence="1" id="KW-0472">Membrane</keyword>
<organism evidence="2 3">
    <name type="scientific">Blackfly microvirus SF02</name>
    <dbReference type="NCBI Taxonomy" id="2576452"/>
    <lineage>
        <taxon>Viruses</taxon>
        <taxon>Monodnaviria</taxon>
        <taxon>Sangervirae</taxon>
        <taxon>Phixviricota</taxon>
        <taxon>Malgrandaviricetes</taxon>
        <taxon>Petitvirales</taxon>
        <taxon>Microviridae</taxon>
        <taxon>Microvirus</taxon>
    </lineage>
</organism>
<keyword evidence="1" id="KW-0812">Transmembrane</keyword>
<proteinExistence type="predicted"/>
<evidence type="ECO:0000256" key="1">
    <source>
        <dbReference type="SAM" id="Phobius"/>
    </source>
</evidence>